<dbReference type="EMBL" id="JAERRF010000052">
    <property type="protein sequence ID" value="MBL1102598.1"/>
    <property type="molecule type" value="Genomic_DNA"/>
</dbReference>
<dbReference type="SMART" id="SM00823">
    <property type="entry name" value="PKS_PP"/>
    <property type="match status" value="1"/>
</dbReference>
<accession>A0ABS1NRE8</accession>
<proteinExistence type="predicted"/>
<reference evidence="7 8" key="1">
    <citation type="submission" date="2021-01" db="EMBL/GenBank/DDBJ databases">
        <title>WGS of actinomycetes isolated from Thailand.</title>
        <authorList>
            <person name="Thawai C."/>
        </authorList>
    </citation>
    <scope>NUCLEOTIDE SEQUENCE [LARGE SCALE GENOMIC DNA]</scope>
    <source>
        <strain evidence="7 8">CA1R205</strain>
    </source>
</reference>
<dbReference type="InterPro" id="IPR013968">
    <property type="entry name" value="PKS_KR"/>
</dbReference>
<evidence type="ECO:0000313" key="7">
    <source>
        <dbReference type="EMBL" id="MBL1102598.1"/>
    </source>
</evidence>
<keyword evidence="2" id="KW-0597">Phosphoprotein</keyword>
<dbReference type="InterPro" id="IPR036736">
    <property type="entry name" value="ACP-like_sf"/>
</dbReference>
<dbReference type="PANTHER" id="PTHR43775">
    <property type="entry name" value="FATTY ACID SYNTHASE"/>
    <property type="match status" value="1"/>
</dbReference>
<dbReference type="InterPro" id="IPR050091">
    <property type="entry name" value="PKS_NRPS_Biosynth_Enz"/>
</dbReference>
<dbReference type="InterPro" id="IPR041618">
    <property type="entry name" value="PKS_DE"/>
</dbReference>
<dbReference type="SUPFAM" id="SSF51735">
    <property type="entry name" value="NAD(P)-binding Rossmann-fold domains"/>
    <property type="match status" value="2"/>
</dbReference>
<feature type="non-terminal residue" evidence="7">
    <location>
        <position position="1"/>
    </location>
</feature>
<keyword evidence="8" id="KW-1185">Reference proteome</keyword>
<dbReference type="RefSeq" id="WP_201883164.1">
    <property type="nucleotide sequence ID" value="NZ_JAERRF010000052.1"/>
</dbReference>
<dbReference type="Pfam" id="PF08659">
    <property type="entry name" value="KR"/>
    <property type="match status" value="1"/>
</dbReference>
<dbReference type="SMART" id="SM00822">
    <property type="entry name" value="PKS_KR"/>
    <property type="match status" value="1"/>
</dbReference>
<dbReference type="PANTHER" id="PTHR43775:SF51">
    <property type="entry name" value="INACTIVE PHENOLPHTHIOCEROL SYNTHESIS POLYKETIDE SYNTHASE TYPE I PKS1-RELATED"/>
    <property type="match status" value="1"/>
</dbReference>
<organism evidence="7 8">
    <name type="scientific">Streptomyces coffeae</name>
    <dbReference type="NCBI Taxonomy" id="621382"/>
    <lineage>
        <taxon>Bacteria</taxon>
        <taxon>Bacillati</taxon>
        <taxon>Actinomycetota</taxon>
        <taxon>Actinomycetes</taxon>
        <taxon>Kitasatosporales</taxon>
        <taxon>Streptomycetaceae</taxon>
        <taxon>Streptomyces</taxon>
    </lineage>
</organism>
<dbReference type="Gene3D" id="1.10.1200.10">
    <property type="entry name" value="ACP-like"/>
    <property type="match status" value="1"/>
</dbReference>
<dbReference type="CDD" id="cd08952">
    <property type="entry name" value="KR_1_SDR_x"/>
    <property type="match status" value="1"/>
</dbReference>
<name>A0ABS1NRE8_9ACTN</name>
<comment type="caution">
    <text evidence="7">The sequence shown here is derived from an EMBL/GenBank/DDBJ whole genome shotgun (WGS) entry which is preliminary data.</text>
</comment>
<evidence type="ECO:0000256" key="5">
    <source>
        <dbReference type="SAM" id="MobiDB-lite"/>
    </source>
</evidence>
<evidence type="ECO:0000256" key="2">
    <source>
        <dbReference type="ARBA" id="ARBA00022553"/>
    </source>
</evidence>
<feature type="region of interest" description="Disordered" evidence="5">
    <location>
        <begin position="599"/>
        <end position="622"/>
    </location>
</feature>
<keyword evidence="3" id="KW-0808">Transferase</keyword>
<dbReference type="Gene3D" id="3.40.50.720">
    <property type="entry name" value="NAD(P)-binding Rossmann-like Domain"/>
    <property type="match status" value="1"/>
</dbReference>
<dbReference type="Pfam" id="PF18369">
    <property type="entry name" value="PKS_DE"/>
    <property type="match status" value="1"/>
</dbReference>
<dbReference type="Gene3D" id="6.10.140.1830">
    <property type="match status" value="1"/>
</dbReference>
<dbReference type="InterPro" id="IPR020806">
    <property type="entry name" value="PKS_PP-bd"/>
</dbReference>
<gene>
    <name evidence="7" type="ORF">JK363_39605</name>
</gene>
<dbReference type="InterPro" id="IPR036291">
    <property type="entry name" value="NAD(P)-bd_dom_sf"/>
</dbReference>
<evidence type="ECO:0000313" key="8">
    <source>
        <dbReference type="Proteomes" id="UP000634229"/>
    </source>
</evidence>
<evidence type="ECO:0000256" key="4">
    <source>
        <dbReference type="ARBA" id="ARBA00023268"/>
    </source>
</evidence>
<dbReference type="Proteomes" id="UP000634229">
    <property type="component" value="Unassembled WGS sequence"/>
</dbReference>
<keyword evidence="4" id="KW-0511">Multifunctional enzyme</keyword>
<feature type="domain" description="Carrier" evidence="6">
    <location>
        <begin position="638"/>
        <end position="713"/>
    </location>
</feature>
<evidence type="ECO:0000259" key="6">
    <source>
        <dbReference type="PROSITE" id="PS50075"/>
    </source>
</evidence>
<dbReference type="SUPFAM" id="SSF47336">
    <property type="entry name" value="ACP-like"/>
    <property type="match status" value="1"/>
</dbReference>
<protein>
    <submittedName>
        <fullName evidence="7">SDR family NAD(P)-dependent oxidoreductase</fullName>
    </submittedName>
</protein>
<sequence>ANNNPAPLVTATLTRKQPDTHALTHALAQLHTTTGTAIDWTAWYPTTPPPRTLELPTYAFQHQRYWLAPPTRPVADDGAGHGDPAEAELWHAIEEQDVDTLTTALRLDKDSPGIDALLPALPVLSTWRCRHREQSAIDSWRYRIAWQRLPEPATAPALTGTWLIIVPSGLEDHPAVHATTQALHAHGAAHETLAVNGAILHRNDLALQLTSATTEFTTAGFLSLLALDESPHPDHPSVPIGLAATTALVQALSTAEDSGPLWCLTQGAVATGASEPLPHPHQAQIWGFGRVAALEHPRLWGGLIDLPTAIDAETPARIARRLAEGQSEDQIAIRSGAFARRLEHAPVTVAAPTGWRPSGTTLITGGTGGLGAHVARWLAHHGAPRLHLVSRSGPDAPGATILTEELTALGTDVTITACDVSDLDALRTLLDTIPAEHPLTAVIHASGIPENAPLAELDLAHVDDVLRPKALAATHLHELTADLDLSAFVLFSSGAATWGGSRQASYAAANAYLDAVAEHRRAQGLPATSLAWAPWSEAGMAADDAVNAYYHRRGMRPLTTDLAIKSLQCALDQGDTTVTIADIDWRTFPAGFTAQRPSPLLTSLSPSAPPNAETADSSAATGALRQKLAEGTPAQQHHLLLRHIQTHTAAILGHSGIDAVAPSQPFQELGFDSLTAVEFGTRLSATTGVDLPPTLIFDHPTPKEMADFLREQLVDAEVSSEGRLLSELDRWDAVSEPSAVDASARRRIAGRLHLLLAKWGDTDRASERSTAHSALETATAEDIFELISDEFGKS</sequence>
<dbReference type="SMART" id="SM01294">
    <property type="entry name" value="PKS_PP_betabranch"/>
    <property type="match status" value="1"/>
</dbReference>
<dbReference type="PROSITE" id="PS50075">
    <property type="entry name" value="CARRIER"/>
    <property type="match status" value="1"/>
</dbReference>
<dbReference type="InterPro" id="IPR057326">
    <property type="entry name" value="KR_dom"/>
</dbReference>
<dbReference type="Gene3D" id="3.30.70.3290">
    <property type="match status" value="1"/>
</dbReference>
<dbReference type="Pfam" id="PF00550">
    <property type="entry name" value="PP-binding"/>
    <property type="match status" value="1"/>
</dbReference>
<dbReference type="InterPro" id="IPR009081">
    <property type="entry name" value="PP-bd_ACP"/>
</dbReference>
<keyword evidence="1" id="KW-0596">Phosphopantetheine</keyword>
<evidence type="ECO:0000256" key="3">
    <source>
        <dbReference type="ARBA" id="ARBA00022679"/>
    </source>
</evidence>
<evidence type="ECO:0000256" key="1">
    <source>
        <dbReference type="ARBA" id="ARBA00022450"/>
    </source>
</evidence>